<evidence type="ECO:0000313" key="2">
    <source>
        <dbReference type="Proteomes" id="UP000593576"/>
    </source>
</evidence>
<name>A0A7J9N977_GOSSC</name>
<gene>
    <name evidence="1" type="ORF">Goshw_013076</name>
</gene>
<feature type="non-terminal residue" evidence="1">
    <location>
        <position position="36"/>
    </location>
</feature>
<sequence length="36" mass="4548">MDAKMMFPWMRWMSQLHSRNRRDGSTFSKKKKKRFL</sequence>
<dbReference type="EMBL" id="JABFAF010276487">
    <property type="protein sequence ID" value="MBA0879842.1"/>
    <property type="molecule type" value="Genomic_DNA"/>
</dbReference>
<accession>A0A7J9N977</accession>
<proteinExistence type="predicted"/>
<dbReference type="OrthoDB" id="618098at2759"/>
<dbReference type="Proteomes" id="UP000593576">
    <property type="component" value="Unassembled WGS sequence"/>
</dbReference>
<organism evidence="1 2">
    <name type="scientific">Gossypium schwendimanii</name>
    <name type="common">Cotton</name>
    <dbReference type="NCBI Taxonomy" id="34291"/>
    <lineage>
        <taxon>Eukaryota</taxon>
        <taxon>Viridiplantae</taxon>
        <taxon>Streptophyta</taxon>
        <taxon>Embryophyta</taxon>
        <taxon>Tracheophyta</taxon>
        <taxon>Spermatophyta</taxon>
        <taxon>Magnoliopsida</taxon>
        <taxon>eudicotyledons</taxon>
        <taxon>Gunneridae</taxon>
        <taxon>Pentapetalae</taxon>
        <taxon>rosids</taxon>
        <taxon>malvids</taxon>
        <taxon>Malvales</taxon>
        <taxon>Malvaceae</taxon>
        <taxon>Malvoideae</taxon>
        <taxon>Gossypium</taxon>
    </lineage>
</organism>
<keyword evidence="2" id="KW-1185">Reference proteome</keyword>
<evidence type="ECO:0000313" key="1">
    <source>
        <dbReference type="EMBL" id="MBA0879842.1"/>
    </source>
</evidence>
<reference evidence="1 2" key="1">
    <citation type="journal article" date="2019" name="Genome Biol. Evol.">
        <title>Insights into the evolution of the New World diploid cottons (Gossypium, subgenus Houzingenia) based on genome sequencing.</title>
        <authorList>
            <person name="Grover C.E."/>
            <person name="Arick M.A. 2nd"/>
            <person name="Thrash A."/>
            <person name="Conover J.L."/>
            <person name="Sanders W.S."/>
            <person name="Peterson D.G."/>
            <person name="Frelichowski J.E."/>
            <person name="Scheffler J.A."/>
            <person name="Scheffler B.E."/>
            <person name="Wendel J.F."/>
        </authorList>
    </citation>
    <scope>NUCLEOTIDE SEQUENCE [LARGE SCALE GENOMIC DNA]</scope>
    <source>
        <strain evidence="1">1</strain>
        <tissue evidence="1">Leaf</tissue>
    </source>
</reference>
<dbReference type="AlphaFoldDB" id="A0A7J9N977"/>
<protein>
    <submittedName>
        <fullName evidence="1">Uncharacterized protein</fullName>
    </submittedName>
</protein>
<comment type="caution">
    <text evidence="1">The sequence shown here is derived from an EMBL/GenBank/DDBJ whole genome shotgun (WGS) entry which is preliminary data.</text>
</comment>